<evidence type="ECO:0000313" key="2">
    <source>
        <dbReference type="EMBL" id="WUV42261.1"/>
    </source>
</evidence>
<dbReference type="EMBL" id="CP109441">
    <property type="protein sequence ID" value="WUV42261.1"/>
    <property type="molecule type" value="Genomic_DNA"/>
</dbReference>
<dbReference type="Pfam" id="PF03928">
    <property type="entry name" value="HbpS-like"/>
    <property type="match status" value="1"/>
</dbReference>
<accession>A0ABZ1YJU7</accession>
<gene>
    <name evidence="2" type="ORF">OG563_23580</name>
</gene>
<feature type="region of interest" description="Disordered" evidence="1">
    <location>
        <begin position="125"/>
        <end position="152"/>
    </location>
</feature>
<name>A0ABZ1YJU7_9NOCA</name>
<dbReference type="PANTHER" id="PTHR34309:SF10">
    <property type="entry name" value="SLR1406 PROTEIN"/>
    <property type="match status" value="1"/>
</dbReference>
<sequence>MAISLDQAQSVIAAARKAAAELGETVSLAVVAPGGTFVAFARMDGAPEHTADIAKRKADMAIALGFDTVHMTATTPQGLPLVGGPQQSGAHALVPNGGGVVIRGDGTVLGALGVSGAASSITDHKIGTAASPNRVERHGHTAPGNPNWRQAS</sequence>
<dbReference type="InterPro" id="IPR038084">
    <property type="entry name" value="PduO/GlcC-like_sf"/>
</dbReference>
<dbReference type="InterPro" id="IPR052517">
    <property type="entry name" value="GlcG_carb_metab_protein"/>
</dbReference>
<evidence type="ECO:0000313" key="3">
    <source>
        <dbReference type="Proteomes" id="UP001432062"/>
    </source>
</evidence>
<dbReference type="SUPFAM" id="SSF143744">
    <property type="entry name" value="GlcG-like"/>
    <property type="match status" value="1"/>
</dbReference>
<dbReference type="RefSeq" id="WP_329405096.1">
    <property type="nucleotide sequence ID" value="NZ_CP109441.1"/>
</dbReference>
<dbReference type="InterPro" id="IPR005624">
    <property type="entry name" value="PduO/GlcC-like"/>
</dbReference>
<dbReference type="PANTHER" id="PTHR34309">
    <property type="entry name" value="SLR1406 PROTEIN"/>
    <property type="match status" value="1"/>
</dbReference>
<evidence type="ECO:0000256" key="1">
    <source>
        <dbReference type="SAM" id="MobiDB-lite"/>
    </source>
</evidence>
<dbReference type="Gene3D" id="3.30.450.150">
    <property type="entry name" value="Haem-degrading domain"/>
    <property type="match status" value="1"/>
</dbReference>
<protein>
    <submittedName>
        <fullName evidence="2">Heme-binding protein</fullName>
    </submittedName>
</protein>
<keyword evidence="3" id="KW-1185">Reference proteome</keyword>
<dbReference type="Proteomes" id="UP001432062">
    <property type="component" value="Chromosome"/>
</dbReference>
<organism evidence="2 3">
    <name type="scientific">Nocardia vinacea</name>
    <dbReference type="NCBI Taxonomy" id="96468"/>
    <lineage>
        <taxon>Bacteria</taxon>
        <taxon>Bacillati</taxon>
        <taxon>Actinomycetota</taxon>
        <taxon>Actinomycetes</taxon>
        <taxon>Mycobacteriales</taxon>
        <taxon>Nocardiaceae</taxon>
        <taxon>Nocardia</taxon>
    </lineage>
</organism>
<proteinExistence type="predicted"/>
<reference evidence="2" key="1">
    <citation type="submission" date="2022-10" db="EMBL/GenBank/DDBJ databases">
        <title>The complete genomes of actinobacterial strains from the NBC collection.</title>
        <authorList>
            <person name="Joergensen T.S."/>
            <person name="Alvarez Arevalo M."/>
            <person name="Sterndorff E.B."/>
            <person name="Faurdal D."/>
            <person name="Vuksanovic O."/>
            <person name="Mourched A.-S."/>
            <person name="Charusanti P."/>
            <person name="Shaw S."/>
            <person name="Blin K."/>
            <person name="Weber T."/>
        </authorList>
    </citation>
    <scope>NUCLEOTIDE SEQUENCE</scope>
    <source>
        <strain evidence="2">NBC_01482</strain>
    </source>
</reference>